<evidence type="ECO:0000256" key="3">
    <source>
        <dbReference type="ARBA" id="ARBA00022989"/>
    </source>
</evidence>
<dbReference type="EMBL" id="BAUL01000314">
    <property type="protein sequence ID" value="GAD99718.1"/>
    <property type="molecule type" value="Genomic_DNA"/>
</dbReference>
<sequence>MVNSDILLRDLPDATSSTLLVFCPRRVGILNDGLQSPIGPMGTKGVTLELWGTLGKIRERNPAETPPLTILCSPQLELPRSSIDNIRIDVVRDAVEERHLVVVVLGKGTSSHAGSVMAATINDASNDTQSPGVTDHDGSRDNRDATELDEIHPSDSNQTSSNDSVSSEEYRITPRRTQSQSQASQHSSMRRGDGWFNAVRKFWTRSIVLTVPQKSSRDHLALERTFLAYIRTSVATSMLGVLIAQLFRLQRATASPPPHRFGFYAVGIPLSVVCHSVAILIAAMGAHRFWKQQHAMALGTVYVGGWELNCIAILISAVALTILVLAITILAEIDAR</sequence>
<feature type="transmembrane region" description="Helical" evidence="6">
    <location>
        <begin position="306"/>
        <end position="331"/>
    </location>
</feature>
<feature type="compositionally biased region" description="Low complexity" evidence="5">
    <location>
        <begin position="154"/>
        <end position="167"/>
    </location>
</feature>
<evidence type="ECO:0000313" key="9">
    <source>
        <dbReference type="Proteomes" id="UP000018001"/>
    </source>
</evidence>
<feature type="compositionally biased region" description="Polar residues" evidence="5">
    <location>
        <begin position="122"/>
        <end position="132"/>
    </location>
</feature>
<dbReference type="InterPro" id="IPR003807">
    <property type="entry name" value="DUF202"/>
</dbReference>
<dbReference type="HOGENOM" id="CLU_826379_0_0_1"/>
<name>V5G5G5_BYSSN</name>
<dbReference type="eggNOG" id="ENOG502SQUP">
    <property type="taxonomic scope" value="Eukaryota"/>
</dbReference>
<evidence type="ECO:0000259" key="7">
    <source>
        <dbReference type="Pfam" id="PF02656"/>
    </source>
</evidence>
<protein>
    <recommendedName>
        <fullName evidence="7">DUF202 domain-containing protein</fullName>
    </recommendedName>
</protein>
<evidence type="ECO:0000256" key="6">
    <source>
        <dbReference type="SAM" id="Phobius"/>
    </source>
</evidence>
<comment type="caution">
    <text evidence="8">The sequence shown here is derived from an EMBL/GenBank/DDBJ whole genome shotgun (WGS) entry which is preliminary data.</text>
</comment>
<evidence type="ECO:0000256" key="5">
    <source>
        <dbReference type="SAM" id="MobiDB-lite"/>
    </source>
</evidence>
<organism evidence="8 9">
    <name type="scientific">Byssochlamys spectabilis (strain No. 5 / NBRC 109023)</name>
    <name type="common">Paecilomyces variotii</name>
    <dbReference type="NCBI Taxonomy" id="1356009"/>
    <lineage>
        <taxon>Eukaryota</taxon>
        <taxon>Fungi</taxon>
        <taxon>Dikarya</taxon>
        <taxon>Ascomycota</taxon>
        <taxon>Pezizomycotina</taxon>
        <taxon>Eurotiomycetes</taxon>
        <taxon>Eurotiomycetidae</taxon>
        <taxon>Eurotiales</taxon>
        <taxon>Thermoascaceae</taxon>
        <taxon>Paecilomyces</taxon>
    </lineage>
</organism>
<dbReference type="AlphaFoldDB" id="V5G5G5"/>
<dbReference type="GO" id="GO:0012505">
    <property type="term" value="C:endomembrane system"/>
    <property type="evidence" value="ECO:0007669"/>
    <property type="project" value="UniProtKB-SubCell"/>
</dbReference>
<evidence type="ECO:0000256" key="2">
    <source>
        <dbReference type="ARBA" id="ARBA00022692"/>
    </source>
</evidence>
<dbReference type="PANTHER" id="PTHR34187:SF1">
    <property type="entry name" value="DUF202 DOMAIN-CONTAINING PROTEIN"/>
    <property type="match status" value="1"/>
</dbReference>
<dbReference type="Pfam" id="PF02656">
    <property type="entry name" value="DUF202"/>
    <property type="match status" value="1"/>
</dbReference>
<keyword evidence="3 6" id="KW-1133">Transmembrane helix</keyword>
<gene>
    <name evidence="8" type="ORF">PVAR5_8443</name>
</gene>
<feature type="region of interest" description="Disordered" evidence="5">
    <location>
        <begin position="121"/>
        <end position="190"/>
    </location>
</feature>
<feature type="compositionally biased region" description="Low complexity" evidence="5">
    <location>
        <begin position="175"/>
        <end position="187"/>
    </location>
</feature>
<dbReference type="InterPro" id="IPR052053">
    <property type="entry name" value="IM_YidH-like"/>
</dbReference>
<evidence type="ECO:0000256" key="4">
    <source>
        <dbReference type="ARBA" id="ARBA00023136"/>
    </source>
</evidence>
<dbReference type="OrthoDB" id="199599at2759"/>
<keyword evidence="2 6" id="KW-0812">Transmembrane</keyword>
<feature type="transmembrane region" description="Helical" evidence="6">
    <location>
        <begin position="261"/>
        <end position="286"/>
    </location>
</feature>
<feature type="transmembrane region" description="Helical" evidence="6">
    <location>
        <begin position="226"/>
        <end position="249"/>
    </location>
</feature>
<dbReference type="PANTHER" id="PTHR34187">
    <property type="entry name" value="FGR18P"/>
    <property type="match status" value="1"/>
</dbReference>
<proteinExistence type="predicted"/>
<reference evidence="9" key="1">
    <citation type="journal article" date="2014" name="Genome Announc.">
        <title>Draft genome sequence of the formaldehyde-resistant fungus Byssochlamys spectabilis No. 5 (anamorph Paecilomyces variotii No. 5) (NBRC109023).</title>
        <authorList>
            <person name="Oka T."/>
            <person name="Ekino K."/>
            <person name="Fukuda K."/>
            <person name="Nomura Y."/>
        </authorList>
    </citation>
    <scope>NUCLEOTIDE SEQUENCE [LARGE SCALE GENOMIC DNA]</scope>
    <source>
        <strain evidence="9">No. 5 / NBRC 109023</strain>
    </source>
</reference>
<dbReference type="Proteomes" id="UP000018001">
    <property type="component" value="Unassembled WGS sequence"/>
</dbReference>
<keyword evidence="4 6" id="KW-0472">Membrane</keyword>
<dbReference type="InParanoid" id="V5G5G5"/>
<evidence type="ECO:0000256" key="1">
    <source>
        <dbReference type="ARBA" id="ARBA00004127"/>
    </source>
</evidence>
<feature type="domain" description="DUF202" evidence="7">
    <location>
        <begin position="217"/>
        <end position="295"/>
    </location>
</feature>
<evidence type="ECO:0000313" key="8">
    <source>
        <dbReference type="EMBL" id="GAD99718.1"/>
    </source>
</evidence>
<comment type="subcellular location">
    <subcellularLocation>
        <location evidence="1">Endomembrane system</location>
        <topology evidence="1">Multi-pass membrane protein</topology>
    </subcellularLocation>
</comment>
<keyword evidence="9" id="KW-1185">Reference proteome</keyword>
<feature type="compositionally biased region" description="Basic and acidic residues" evidence="5">
    <location>
        <begin position="134"/>
        <end position="153"/>
    </location>
</feature>
<accession>V5G5G5</accession>